<dbReference type="Proteomes" id="UP000269923">
    <property type="component" value="Unassembled WGS sequence"/>
</dbReference>
<accession>A0A3P2ABB6</accession>
<dbReference type="PRINTS" id="PR01490">
    <property type="entry name" value="RTXTOXIND"/>
</dbReference>
<dbReference type="InterPro" id="IPR058982">
    <property type="entry name" value="Beta-barrel_AprE"/>
</dbReference>
<dbReference type="Pfam" id="PF26002">
    <property type="entry name" value="Beta-barrel_AprE"/>
    <property type="match status" value="1"/>
</dbReference>
<keyword evidence="2" id="KW-0812">Transmembrane</keyword>
<feature type="coiled-coil region" evidence="1">
    <location>
        <begin position="192"/>
        <end position="258"/>
    </location>
</feature>
<dbReference type="Gene3D" id="2.40.50.100">
    <property type="match status" value="1"/>
</dbReference>
<evidence type="ECO:0000259" key="3">
    <source>
        <dbReference type="Pfam" id="PF26002"/>
    </source>
</evidence>
<name>A0A3P2ABB6_9NEIS</name>
<keyword evidence="1" id="KW-0175">Coiled coil</keyword>
<keyword evidence="2" id="KW-1133">Transmembrane helix</keyword>
<dbReference type="OrthoDB" id="9775513at2"/>
<organism evidence="4 5">
    <name type="scientific">Conchiformibius steedae</name>
    <dbReference type="NCBI Taxonomy" id="153493"/>
    <lineage>
        <taxon>Bacteria</taxon>
        <taxon>Pseudomonadati</taxon>
        <taxon>Pseudomonadota</taxon>
        <taxon>Betaproteobacteria</taxon>
        <taxon>Neisseriales</taxon>
        <taxon>Neisseriaceae</taxon>
        <taxon>Conchiformibius</taxon>
    </lineage>
</organism>
<evidence type="ECO:0000256" key="2">
    <source>
        <dbReference type="SAM" id="Phobius"/>
    </source>
</evidence>
<feature type="domain" description="AprE-like beta-barrel" evidence="3">
    <location>
        <begin position="300"/>
        <end position="399"/>
    </location>
</feature>
<evidence type="ECO:0000313" key="4">
    <source>
        <dbReference type="EMBL" id="RRD90913.1"/>
    </source>
</evidence>
<sequence>MPSPFRKEFLEAQKHQSSASIVLLQPFPSILITAFFVSIALGIILFLYLGSYTNRTTVEGQLLPVSGLVRVYAPSSGIITAKNVQDGDLVKKNSPLFTLSTTRFNHSGDVQSKIQSEAELKRNLLSQEYQRLKRLHQTELNNLNNSIYHLQTQLINIQRQINSQYQKIALSVKLVKKYQNLVNQDAASNQELTAYESDLLDQQSHLDALKREESLLQQQLKEQKNNLDSLPIKQKTELSQLERAIATIDQEILDLSSRQEQIIRASKAGYITTSNVEIGEYVDPNRLLLSIIPKETVLQASLYVPSRAIGFIKPKDPVILRYQAYPYQKFGHAKGKILSIAKTALGKQELSNLGMIFSNPMQPNEPVYLVKVQLEKQSIKTYGIEQPLQIGMLVEADILHENKRLYEWAFESLYSISGKIN</sequence>
<keyword evidence="2" id="KW-0472">Membrane</keyword>
<evidence type="ECO:0000256" key="1">
    <source>
        <dbReference type="SAM" id="Coils"/>
    </source>
</evidence>
<feature type="coiled-coil region" evidence="1">
    <location>
        <begin position="115"/>
        <end position="146"/>
    </location>
</feature>
<feature type="transmembrane region" description="Helical" evidence="2">
    <location>
        <begin position="21"/>
        <end position="49"/>
    </location>
</feature>
<gene>
    <name evidence="4" type="ORF">EII21_02880</name>
</gene>
<dbReference type="PANTHER" id="PTHR30386:SF28">
    <property type="entry name" value="EXPORTED PROTEIN"/>
    <property type="match status" value="1"/>
</dbReference>
<dbReference type="PANTHER" id="PTHR30386">
    <property type="entry name" value="MEMBRANE FUSION SUBUNIT OF EMRAB-TOLC MULTIDRUG EFFLUX PUMP"/>
    <property type="match status" value="1"/>
</dbReference>
<dbReference type="InterPro" id="IPR050739">
    <property type="entry name" value="MFP"/>
</dbReference>
<keyword evidence="5" id="KW-1185">Reference proteome</keyword>
<dbReference type="EMBL" id="RQYC01000003">
    <property type="protein sequence ID" value="RRD90913.1"/>
    <property type="molecule type" value="Genomic_DNA"/>
</dbReference>
<evidence type="ECO:0000313" key="5">
    <source>
        <dbReference type="Proteomes" id="UP000269923"/>
    </source>
</evidence>
<comment type="caution">
    <text evidence="4">The sequence shown here is derived from an EMBL/GenBank/DDBJ whole genome shotgun (WGS) entry which is preliminary data.</text>
</comment>
<proteinExistence type="predicted"/>
<dbReference type="AlphaFoldDB" id="A0A3P2ABB6"/>
<dbReference type="RefSeq" id="WP_124794157.1">
    <property type="nucleotide sequence ID" value="NZ_RQYC01000003.1"/>
</dbReference>
<reference evidence="4 5" key="1">
    <citation type="submission" date="2018-11" db="EMBL/GenBank/DDBJ databases">
        <title>Genomes From Bacteria Associated with the Canine Oral Cavity: a Test Case for Automated Genome-Based Taxonomic Assignment.</title>
        <authorList>
            <person name="Coil D.A."/>
            <person name="Jospin G."/>
            <person name="Darling A.E."/>
            <person name="Wallis C."/>
            <person name="Davis I.J."/>
            <person name="Harris S."/>
            <person name="Eisen J.A."/>
            <person name="Holcombe L.J."/>
            <person name="O'Flynn C."/>
        </authorList>
    </citation>
    <scope>NUCLEOTIDE SEQUENCE [LARGE SCALE GENOMIC DNA]</scope>
    <source>
        <strain evidence="4 5">COT-280</strain>
    </source>
</reference>
<protein>
    <submittedName>
        <fullName evidence="4">HlyD family efflux transporter periplasmic adaptor subunit</fullName>
    </submittedName>
</protein>
<dbReference type="Gene3D" id="2.40.30.170">
    <property type="match status" value="1"/>
</dbReference>